<dbReference type="InterPro" id="IPR010998">
    <property type="entry name" value="Integrase_recombinase_N"/>
</dbReference>
<dbReference type="GO" id="GO:0015074">
    <property type="term" value="P:DNA integration"/>
    <property type="evidence" value="ECO:0007669"/>
    <property type="project" value="UniProtKB-KW"/>
</dbReference>
<gene>
    <name evidence="8" type="ORF">HNQ50_002812</name>
</gene>
<dbReference type="EMBL" id="JACHHN010000005">
    <property type="protein sequence ID" value="MBB5192075.1"/>
    <property type="molecule type" value="Genomic_DNA"/>
</dbReference>
<dbReference type="GO" id="GO:0003677">
    <property type="term" value="F:DNA binding"/>
    <property type="evidence" value="ECO:0007669"/>
    <property type="project" value="UniProtKB-UniRule"/>
</dbReference>
<keyword evidence="3 5" id="KW-0238">DNA-binding</keyword>
<dbReference type="Gene3D" id="1.10.443.10">
    <property type="entry name" value="Intergrase catalytic core"/>
    <property type="match status" value="1"/>
</dbReference>
<dbReference type="InterPro" id="IPR050090">
    <property type="entry name" value="Tyrosine_recombinase_XerCD"/>
</dbReference>
<dbReference type="AlphaFoldDB" id="A0A840RFG7"/>
<dbReference type="Pfam" id="PF00589">
    <property type="entry name" value="Phage_integrase"/>
    <property type="match status" value="1"/>
</dbReference>
<evidence type="ECO:0000256" key="4">
    <source>
        <dbReference type="ARBA" id="ARBA00023172"/>
    </source>
</evidence>
<sequence>MSIKQRGEIWWCDIARPDGTRLRRSLKTSDKLEAQELHDRLRSEMWREARLGQKPKRSFDEAALRWIQEMEHKRSLDDDRSRIKWIRPHLKGYTLDQINNTVVRDILEKMQPRGKPMSGATRNRYIALVRSIIRKAHREWEWLDAAPAFRLYRETTRRIRWLTPAEAKQLIKELPAHWKVIVQFALATGLRKNNILQLRWSQIDMARRVAWVHPDEAKAGRGIGVPLNQTAVNAIQACMGAHDEFVFTFEGKPMRIDSNSAWRSALLRAGIKDFRFHDLRHTWASWHIQNGTGLAELQEMGGWESAEMVRRYAHLAPDHMHSHASKLDDLLGTNNGTFTAQNEKGLTRKIA</sequence>
<evidence type="ECO:0000256" key="3">
    <source>
        <dbReference type="ARBA" id="ARBA00023125"/>
    </source>
</evidence>
<dbReference type="CDD" id="cd00796">
    <property type="entry name" value="INT_Rci_Hp1_C"/>
    <property type="match status" value="1"/>
</dbReference>
<protein>
    <submittedName>
        <fullName evidence="8">Integrase</fullName>
    </submittedName>
</protein>
<evidence type="ECO:0000313" key="9">
    <source>
        <dbReference type="Proteomes" id="UP000543030"/>
    </source>
</evidence>
<comment type="similarity">
    <text evidence="1">Belongs to the 'phage' integrase family.</text>
</comment>
<comment type="caution">
    <text evidence="8">The sequence shown here is derived from an EMBL/GenBank/DDBJ whole genome shotgun (WGS) entry which is preliminary data.</text>
</comment>
<keyword evidence="4" id="KW-0233">DNA recombination</keyword>
<evidence type="ECO:0000256" key="5">
    <source>
        <dbReference type="PROSITE-ProRule" id="PRU01248"/>
    </source>
</evidence>
<evidence type="ECO:0000259" key="6">
    <source>
        <dbReference type="PROSITE" id="PS51898"/>
    </source>
</evidence>
<accession>A0A840RFG7</accession>
<dbReference type="PANTHER" id="PTHR30349">
    <property type="entry name" value="PHAGE INTEGRASE-RELATED"/>
    <property type="match status" value="1"/>
</dbReference>
<dbReference type="PANTHER" id="PTHR30349:SF64">
    <property type="entry name" value="PROPHAGE INTEGRASE INTD-RELATED"/>
    <property type="match status" value="1"/>
</dbReference>
<dbReference type="Proteomes" id="UP000543030">
    <property type="component" value="Unassembled WGS sequence"/>
</dbReference>
<evidence type="ECO:0000256" key="1">
    <source>
        <dbReference type="ARBA" id="ARBA00008857"/>
    </source>
</evidence>
<keyword evidence="9" id="KW-1185">Reference proteome</keyword>
<reference evidence="8 9" key="1">
    <citation type="submission" date="2020-08" db="EMBL/GenBank/DDBJ databases">
        <title>Genomic Encyclopedia of Type Strains, Phase IV (KMG-IV): sequencing the most valuable type-strain genomes for metagenomic binning, comparative biology and taxonomic classification.</title>
        <authorList>
            <person name="Goeker M."/>
        </authorList>
    </citation>
    <scope>NUCLEOTIDE SEQUENCE [LARGE SCALE GENOMIC DNA]</scope>
    <source>
        <strain evidence="8 9">DSM 18233</strain>
    </source>
</reference>
<dbReference type="GO" id="GO:0006310">
    <property type="term" value="P:DNA recombination"/>
    <property type="evidence" value="ECO:0007669"/>
    <property type="project" value="UniProtKB-KW"/>
</dbReference>
<organism evidence="8 9">
    <name type="scientific">Silvimonas terrae</name>
    <dbReference type="NCBI Taxonomy" id="300266"/>
    <lineage>
        <taxon>Bacteria</taxon>
        <taxon>Pseudomonadati</taxon>
        <taxon>Pseudomonadota</taxon>
        <taxon>Betaproteobacteria</taxon>
        <taxon>Neisseriales</taxon>
        <taxon>Chitinibacteraceae</taxon>
        <taxon>Silvimonas</taxon>
    </lineage>
</organism>
<keyword evidence="2" id="KW-0229">DNA integration</keyword>
<evidence type="ECO:0000259" key="7">
    <source>
        <dbReference type="PROSITE" id="PS51900"/>
    </source>
</evidence>
<name>A0A840RFG7_9NEIS</name>
<dbReference type="SUPFAM" id="SSF56349">
    <property type="entry name" value="DNA breaking-rejoining enzymes"/>
    <property type="match status" value="1"/>
</dbReference>
<feature type="domain" description="Core-binding (CB)" evidence="7">
    <location>
        <begin position="57"/>
        <end position="137"/>
    </location>
</feature>
<dbReference type="InterPro" id="IPR002104">
    <property type="entry name" value="Integrase_catalytic"/>
</dbReference>
<evidence type="ECO:0000313" key="8">
    <source>
        <dbReference type="EMBL" id="MBB5192075.1"/>
    </source>
</evidence>
<evidence type="ECO:0000256" key="2">
    <source>
        <dbReference type="ARBA" id="ARBA00022908"/>
    </source>
</evidence>
<dbReference type="Gene3D" id="1.10.150.130">
    <property type="match status" value="1"/>
</dbReference>
<dbReference type="InterPro" id="IPR011010">
    <property type="entry name" value="DNA_brk_join_enz"/>
</dbReference>
<proteinExistence type="inferred from homology"/>
<feature type="domain" description="Tyr recombinase" evidence="6">
    <location>
        <begin position="157"/>
        <end position="325"/>
    </location>
</feature>
<dbReference type="InterPro" id="IPR013762">
    <property type="entry name" value="Integrase-like_cat_sf"/>
</dbReference>
<dbReference type="InterPro" id="IPR044068">
    <property type="entry name" value="CB"/>
</dbReference>
<dbReference type="PROSITE" id="PS51898">
    <property type="entry name" value="TYR_RECOMBINASE"/>
    <property type="match status" value="1"/>
</dbReference>
<dbReference type="PROSITE" id="PS51900">
    <property type="entry name" value="CB"/>
    <property type="match status" value="1"/>
</dbReference>